<dbReference type="InterPro" id="IPR051086">
    <property type="entry name" value="RNase_D-like"/>
</dbReference>
<dbReference type="OrthoDB" id="4224322at2"/>
<dbReference type="AlphaFoldDB" id="A0A0D6MLM8"/>
<feature type="domain" description="3'-5' exonuclease" evidence="1">
    <location>
        <begin position="5"/>
        <end position="178"/>
    </location>
</feature>
<sequence>MSLSPRIHLHDGDLPDGLDLGSVVAVDTEAMGLNPHRDRLCLVQLSAGDGQAHLVQIRSERLGGRGADSPNLKALLSDPAVTKLMHFARFDVALLQHALGITVGPTICTKIAARLVRTFTSYHGLAHLCRELLGVELAKQQQTSDWGARTLSREQLNYAASDVLHLHALWDKLEALLVREDRREIAQACFDFLSARARLDILGYEDPDIFSHRA</sequence>
<reference evidence="2 3" key="1">
    <citation type="submission" date="2012-10" db="EMBL/GenBank/DDBJ databases">
        <title>Genome sequencing of Tanticharoenia sakaeratensis NBRC 103193.</title>
        <authorList>
            <person name="Azuma Y."/>
            <person name="Hadano H."/>
            <person name="Hirakawa H."/>
            <person name="Matsushita K."/>
        </authorList>
    </citation>
    <scope>NUCLEOTIDE SEQUENCE [LARGE SCALE GENOMIC DNA]</scope>
    <source>
        <strain evidence="2 3">NBRC 103193</strain>
    </source>
</reference>
<dbReference type="SMART" id="SM00474">
    <property type="entry name" value="35EXOc"/>
    <property type="match status" value="1"/>
</dbReference>
<accession>A0A0D6MLM8</accession>
<keyword evidence="3" id="KW-1185">Reference proteome</keyword>
<dbReference type="InterPro" id="IPR036397">
    <property type="entry name" value="RNaseH_sf"/>
</dbReference>
<evidence type="ECO:0000313" key="3">
    <source>
        <dbReference type="Proteomes" id="UP000032679"/>
    </source>
</evidence>
<proteinExistence type="predicted"/>
<gene>
    <name evidence="2" type="ORF">Tasa_017_188</name>
</gene>
<dbReference type="STRING" id="1231623.Tasa_017_188"/>
<dbReference type="EMBL" id="BALE01000017">
    <property type="protein sequence ID" value="GAN54305.1"/>
    <property type="molecule type" value="Genomic_DNA"/>
</dbReference>
<dbReference type="Proteomes" id="UP000032679">
    <property type="component" value="Unassembled WGS sequence"/>
</dbReference>
<comment type="caution">
    <text evidence="2">The sequence shown here is derived from an EMBL/GenBank/DDBJ whole genome shotgun (WGS) entry which is preliminary data.</text>
</comment>
<evidence type="ECO:0000313" key="2">
    <source>
        <dbReference type="EMBL" id="GAN54305.1"/>
    </source>
</evidence>
<dbReference type="Pfam" id="PF01612">
    <property type="entry name" value="DNA_pol_A_exo1"/>
    <property type="match status" value="1"/>
</dbReference>
<dbReference type="InterPro" id="IPR012337">
    <property type="entry name" value="RNaseH-like_sf"/>
</dbReference>
<dbReference type="GO" id="GO:0008408">
    <property type="term" value="F:3'-5' exonuclease activity"/>
    <property type="evidence" value="ECO:0007669"/>
    <property type="project" value="InterPro"/>
</dbReference>
<dbReference type="GO" id="GO:0003676">
    <property type="term" value="F:nucleic acid binding"/>
    <property type="evidence" value="ECO:0007669"/>
    <property type="project" value="InterPro"/>
</dbReference>
<dbReference type="SUPFAM" id="SSF53098">
    <property type="entry name" value="Ribonuclease H-like"/>
    <property type="match status" value="1"/>
</dbReference>
<dbReference type="RefSeq" id="WP_048848822.1">
    <property type="nucleotide sequence ID" value="NZ_BALE01000017.1"/>
</dbReference>
<organism evidence="2 3">
    <name type="scientific">Tanticharoenia sakaeratensis NBRC 103193</name>
    <dbReference type="NCBI Taxonomy" id="1231623"/>
    <lineage>
        <taxon>Bacteria</taxon>
        <taxon>Pseudomonadati</taxon>
        <taxon>Pseudomonadota</taxon>
        <taxon>Alphaproteobacteria</taxon>
        <taxon>Acetobacterales</taxon>
        <taxon>Acetobacteraceae</taxon>
        <taxon>Tanticharoenia</taxon>
    </lineage>
</organism>
<dbReference type="PANTHER" id="PTHR47649:SF1">
    <property type="entry name" value="RIBONUCLEASE D"/>
    <property type="match status" value="1"/>
</dbReference>
<dbReference type="InterPro" id="IPR002562">
    <property type="entry name" value="3'-5'_exonuclease_dom"/>
</dbReference>
<dbReference type="GO" id="GO:0006139">
    <property type="term" value="P:nucleobase-containing compound metabolic process"/>
    <property type="evidence" value="ECO:0007669"/>
    <property type="project" value="InterPro"/>
</dbReference>
<dbReference type="PANTHER" id="PTHR47649">
    <property type="entry name" value="RIBONUCLEASE D"/>
    <property type="match status" value="1"/>
</dbReference>
<protein>
    <submittedName>
        <fullName evidence="2">Ribonuclease D</fullName>
    </submittedName>
</protein>
<dbReference type="Gene3D" id="3.30.420.10">
    <property type="entry name" value="Ribonuclease H-like superfamily/Ribonuclease H"/>
    <property type="match status" value="1"/>
</dbReference>
<dbReference type="CDD" id="cd06142">
    <property type="entry name" value="RNaseD_exo"/>
    <property type="match status" value="1"/>
</dbReference>
<name>A0A0D6MLM8_9PROT</name>
<evidence type="ECO:0000259" key="1">
    <source>
        <dbReference type="SMART" id="SM00474"/>
    </source>
</evidence>